<evidence type="ECO:0000313" key="2">
    <source>
        <dbReference type="Proteomes" id="UP000664303"/>
    </source>
</evidence>
<dbReference type="Proteomes" id="UP000664303">
    <property type="component" value="Unassembled WGS sequence"/>
</dbReference>
<protein>
    <submittedName>
        <fullName evidence="1">Uncharacterized protein</fullName>
    </submittedName>
</protein>
<keyword evidence="2" id="KW-1185">Reference proteome</keyword>
<sequence length="665" mass="72850">MSEETGSRQAAAPVDSLERSIESAVQRLERARPFAKPGMAPSVLELARRLLLAPDGIARLYRLAPRLDAAGIFHGSDWQHPETLLAGLVANTFEQGDRQSVTIECISLLRALAVANGEHICPGYSPEQARHFLTQVMAHNLNRVFAGSASEVLRLRQSELTPVVDQLFAFLVEHIGYEDILGKLCDEIWRILGQRPLQVQNVKAMITQIALTLTRSEGLIGDARLGADRLISALFGPTQGCIDDPGLPAYRERLEAMDFNALQQEAGGFARAMHDVGLVSDYHASFLRWLLNVGRQELVADALGLSSTGRDCLQCYSELSYRLITEAIHTETAQAVYGLAMLLERGILYMPAIAPGLWRQIALPLSGQAANTLAVVFGTAHPPGVYLLAAVIAVLGQPLGVGQGNNPTCQSARAISMWAYSDPDYLLQMIAQVARFDSLLMHFEGQAINSGTLAAGLGLSVPIDNDPVSTLLVPHLDRIYHEMGQRCAGRGEDPHCWINPEFHGWWVGREFAIAVDVGSGQLKDYDRFLRHFFASYHPLYNGNQPMIHPQPAGLAMTDSLGRFVGWHAISLMRVALDQAGTMRVYFYNPNNDSGQDWGQEVTVSTQGNGERFGESSLPFPQLASRLYIFHDEPLSVPPLDAVPEPEVAAARELALASWARDRLPG</sequence>
<name>A0A939IKC2_9GAMM</name>
<reference evidence="1" key="1">
    <citation type="submission" date="2021-02" db="EMBL/GenBank/DDBJ databases">
        <title>PHA producing bacteria isolated from coastal sediment in Guangdong, Shenzhen.</title>
        <authorList>
            <person name="Zheng W."/>
            <person name="Yu S."/>
            <person name="Huang Y."/>
        </authorList>
    </citation>
    <scope>NUCLEOTIDE SEQUENCE</scope>
    <source>
        <strain evidence="1">TN14-10</strain>
    </source>
</reference>
<dbReference type="RefSeq" id="WP_206562046.1">
    <property type="nucleotide sequence ID" value="NZ_JAFKCZ010000016.1"/>
</dbReference>
<dbReference type="EMBL" id="JAFKCZ010000016">
    <property type="protein sequence ID" value="MBN7798599.1"/>
    <property type="molecule type" value="Genomic_DNA"/>
</dbReference>
<proteinExistence type="predicted"/>
<evidence type="ECO:0000313" key="1">
    <source>
        <dbReference type="EMBL" id="MBN7798599.1"/>
    </source>
</evidence>
<accession>A0A939IKC2</accession>
<dbReference type="AlphaFoldDB" id="A0A939IKC2"/>
<comment type="caution">
    <text evidence="1">The sequence shown here is derived from an EMBL/GenBank/DDBJ whole genome shotgun (WGS) entry which is preliminary data.</text>
</comment>
<gene>
    <name evidence="1" type="ORF">JYP50_18500</name>
</gene>
<organism evidence="1 2">
    <name type="scientific">Parahaliea mediterranea</name>
    <dbReference type="NCBI Taxonomy" id="651086"/>
    <lineage>
        <taxon>Bacteria</taxon>
        <taxon>Pseudomonadati</taxon>
        <taxon>Pseudomonadota</taxon>
        <taxon>Gammaproteobacteria</taxon>
        <taxon>Cellvibrionales</taxon>
        <taxon>Halieaceae</taxon>
        <taxon>Parahaliea</taxon>
    </lineage>
</organism>